<dbReference type="VEuPathDB" id="TriTrypDB:TEOVI_000780800"/>
<dbReference type="PRINTS" id="PR00190">
    <property type="entry name" value="ACTIN"/>
</dbReference>
<organism evidence="7 8">
    <name type="scientific">Trypanosoma equiperdum</name>
    <dbReference type="NCBI Taxonomy" id="5694"/>
    <lineage>
        <taxon>Eukaryota</taxon>
        <taxon>Discoba</taxon>
        <taxon>Euglenozoa</taxon>
        <taxon>Kinetoplastea</taxon>
        <taxon>Metakinetoplastina</taxon>
        <taxon>Trypanosomatida</taxon>
        <taxon>Trypanosomatidae</taxon>
        <taxon>Trypanosoma</taxon>
    </lineage>
</organism>
<keyword evidence="8" id="KW-1185">Reference proteome</keyword>
<dbReference type="RefSeq" id="XP_067078055.1">
    <property type="nucleotide sequence ID" value="XM_067221954.1"/>
</dbReference>
<keyword evidence="2" id="KW-0963">Cytoplasm</keyword>
<gene>
    <name evidence="7" type="ORF">TEOVI_000780800</name>
</gene>
<evidence type="ECO:0000256" key="6">
    <source>
        <dbReference type="RuleBase" id="RU000487"/>
    </source>
</evidence>
<evidence type="ECO:0000256" key="2">
    <source>
        <dbReference type="ARBA" id="ARBA00022490"/>
    </source>
</evidence>
<dbReference type="Proteomes" id="UP000195570">
    <property type="component" value="Unassembled WGS sequence"/>
</dbReference>
<dbReference type="PANTHER" id="PTHR11937">
    <property type="entry name" value="ACTIN"/>
    <property type="match status" value="1"/>
</dbReference>
<dbReference type="Pfam" id="PF00022">
    <property type="entry name" value="Actin"/>
    <property type="match status" value="1"/>
</dbReference>
<dbReference type="EMBL" id="CZPT02000578">
    <property type="protein sequence ID" value="SCU66630.1"/>
    <property type="molecule type" value="Genomic_DNA"/>
</dbReference>
<evidence type="ECO:0000256" key="3">
    <source>
        <dbReference type="ARBA" id="ARBA00022741"/>
    </source>
</evidence>
<dbReference type="GO" id="GO:0005856">
    <property type="term" value="C:cytoskeleton"/>
    <property type="evidence" value="ECO:0007669"/>
    <property type="project" value="UniProtKB-SubCell"/>
</dbReference>
<comment type="similarity">
    <text evidence="6">Belongs to the actin family.</text>
</comment>
<dbReference type="FunFam" id="3.30.420.40:FF:000148">
    <property type="entry name" value="Actin, alpha skeletal muscle"/>
    <property type="match status" value="1"/>
</dbReference>
<comment type="subcellular location">
    <subcellularLocation>
        <location evidence="1">Cytoplasm</location>
        <location evidence="1">Cytoskeleton</location>
    </subcellularLocation>
</comment>
<dbReference type="Gene3D" id="3.90.640.10">
    <property type="entry name" value="Actin, Chain A, domain 4"/>
    <property type="match status" value="1"/>
</dbReference>
<accession>A0A1G4I4I3</accession>
<proteinExistence type="inferred from homology"/>
<dbReference type="Gene3D" id="3.30.420.40">
    <property type="match status" value="2"/>
</dbReference>
<keyword evidence="5" id="KW-0206">Cytoskeleton</keyword>
<dbReference type="InterPro" id="IPR043129">
    <property type="entry name" value="ATPase_NBD"/>
</dbReference>
<keyword evidence="4" id="KW-0067">ATP-binding</keyword>
<dbReference type="SMART" id="SM00268">
    <property type="entry name" value="ACTIN"/>
    <property type="match status" value="1"/>
</dbReference>
<evidence type="ECO:0000256" key="4">
    <source>
        <dbReference type="ARBA" id="ARBA00022840"/>
    </source>
</evidence>
<comment type="caution">
    <text evidence="7">The sequence shown here is derived from an EMBL/GenBank/DDBJ whole genome shotgun (WGS) entry which is preliminary data.</text>
</comment>
<dbReference type="SMR" id="A0A1G4I4I3"/>
<dbReference type="GO" id="GO:0005524">
    <property type="term" value="F:ATP binding"/>
    <property type="evidence" value="ECO:0007669"/>
    <property type="project" value="UniProtKB-KW"/>
</dbReference>
<evidence type="ECO:0000256" key="1">
    <source>
        <dbReference type="ARBA" id="ARBA00004245"/>
    </source>
</evidence>
<evidence type="ECO:0000313" key="8">
    <source>
        <dbReference type="Proteomes" id="UP000195570"/>
    </source>
</evidence>
<dbReference type="AlphaFoldDB" id="A0A1G4I4I3"/>
<evidence type="ECO:0000256" key="5">
    <source>
        <dbReference type="ARBA" id="ARBA00023212"/>
    </source>
</evidence>
<sequence length="433" mass="47560">MVCSTERAPVVILDGGSHHLRAGYASDGAPRLDIPALVGHPRNRGVAVAAGMNEYEIGDVALAKRGMLTVSSPIESGRVVSWENMEKLWGHVMYSELRVRPESHCFIVPQSVNTPASQKEKTLELMMETFHVHSLFLGASQVLSLYSYGLTTGLVIDSGKDRTMAVPVHEGYALGRHVAESDVAGEKLTEYFASLLRLEGYSFGTPMEMQVLNNAKEDLCYVKPPIFNMTGPSAFFSPSEFPGECDYDLSLEGAPGEGFEDGREDHSSDERVFYLPDGNAIPISTHRSLTTEALFDFGILGSQYVPKSRYMTELGEIFQPSFPMGVSWLAFAAINNCQPVIRAQLYASIVLSGGNVSFPGTRERIETEVTQLYRETHTSEAVTPIAVNDIPCRVYSAWVGGSMLAGTSMFPHLAVSRQEYEEQGHRVVHCKCQ</sequence>
<name>A0A1G4I4I3_TRYEQ</name>
<dbReference type="InterPro" id="IPR004000">
    <property type="entry name" value="Actin"/>
</dbReference>
<dbReference type="GeneID" id="92381742"/>
<evidence type="ECO:0000313" key="7">
    <source>
        <dbReference type="EMBL" id="SCU66630.1"/>
    </source>
</evidence>
<reference evidence="7" key="1">
    <citation type="submission" date="2016-09" db="EMBL/GenBank/DDBJ databases">
        <authorList>
            <person name="Hebert L."/>
            <person name="Moumen B."/>
        </authorList>
    </citation>
    <scope>NUCLEOTIDE SEQUENCE [LARGE SCALE GENOMIC DNA]</scope>
    <source>
        <strain evidence="7">OVI</strain>
    </source>
</reference>
<keyword evidence="3" id="KW-0547">Nucleotide-binding</keyword>
<dbReference type="SUPFAM" id="SSF53067">
    <property type="entry name" value="Actin-like ATPase domain"/>
    <property type="match status" value="2"/>
</dbReference>
<protein>
    <submittedName>
        <fullName evidence="7">Actin, putative</fullName>
    </submittedName>
</protein>